<evidence type="ECO:0000256" key="5">
    <source>
        <dbReference type="ARBA" id="ARBA00023015"/>
    </source>
</evidence>
<dbReference type="PANTHER" id="PTHR32248">
    <property type="entry name" value="RNA POLYMERASE SIGMA-54 FACTOR"/>
    <property type="match status" value="1"/>
</dbReference>
<keyword evidence="2 9" id="KW-0240">DNA-directed RNA polymerase</keyword>
<feature type="domain" description="RNA polymerase sigma factor 54 DNA-binding" evidence="10">
    <location>
        <begin position="264"/>
        <end position="423"/>
    </location>
</feature>
<dbReference type="Pfam" id="PF04963">
    <property type="entry name" value="Sigma54_CBD"/>
    <property type="match status" value="1"/>
</dbReference>
<evidence type="ECO:0000256" key="6">
    <source>
        <dbReference type="ARBA" id="ARBA00023082"/>
    </source>
</evidence>
<dbReference type="Pfam" id="PF04552">
    <property type="entry name" value="Sigma54_DBD"/>
    <property type="match status" value="1"/>
</dbReference>
<reference evidence="12 13" key="1">
    <citation type="submission" date="2009-08" db="EMBL/GenBank/DDBJ databases">
        <title>The draft genome of Rhodobacter sp. SW2.</title>
        <authorList>
            <consortium name="US DOE Joint Genome Institute (JGI-PGF)"/>
            <person name="Lucas S."/>
            <person name="Copeland A."/>
            <person name="Lapidus A."/>
            <person name="Glavina del Rio T."/>
            <person name="Tice H."/>
            <person name="Bruce D."/>
            <person name="Goodwin L."/>
            <person name="Pitluck S."/>
            <person name="Larimer F."/>
            <person name="Land M.L."/>
            <person name="Hauser L."/>
            <person name="Emerson D."/>
        </authorList>
    </citation>
    <scope>NUCLEOTIDE SEQUENCE [LARGE SCALE GENOMIC DNA]</scope>
    <source>
        <strain evidence="12 13">SW2</strain>
    </source>
</reference>
<keyword evidence="8 9" id="KW-0804">Transcription</keyword>
<dbReference type="GO" id="GO:0000428">
    <property type="term" value="C:DNA-directed RNA polymerase complex"/>
    <property type="evidence" value="ECO:0007669"/>
    <property type="project" value="UniProtKB-KW"/>
</dbReference>
<organism evidence="12 13">
    <name type="scientific">Rhodobacter ferrooxidans</name>
    <dbReference type="NCBI Taxonomy" id="371731"/>
    <lineage>
        <taxon>Bacteria</taxon>
        <taxon>Pseudomonadati</taxon>
        <taxon>Pseudomonadota</taxon>
        <taxon>Alphaproteobacteria</taxon>
        <taxon>Rhodobacterales</taxon>
        <taxon>Rhodobacter group</taxon>
        <taxon>Rhodobacter</taxon>
    </lineage>
</organism>
<dbReference type="PROSITE" id="PS00718">
    <property type="entry name" value="SIGMA54_2"/>
    <property type="match status" value="1"/>
</dbReference>
<comment type="caution">
    <text evidence="12">The sequence shown here is derived from an EMBL/GenBank/DDBJ whole genome shotgun (WGS) entry which is preliminary data.</text>
</comment>
<dbReference type="InterPro" id="IPR038709">
    <property type="entry name" value="RpoN_core-bd_sf"/>
</dbReference>
<comment type="similarity">
    <text evidence="1 9">Belongs to the sigma-54 factor family.</text>
</comment>
<dbReference type="PROSITE" id="PS00717">
    <property type="entry name" value="SIGMA54_1"/>
    <property type="match status" value="1"/>
</dbReference>
<dbReference type="Gene3D" id="1.10.10.1330">
    <property type="entry name" value="RNA polymerase sigma-54 factor, core-binding domain"/>
    <property type="match status" value="1"/>
</dbReference>
<dbReference type="OrthoDB" id="9814402at2"/>
<evidence type="ECO:0000256" key="8">
    <source>
        <dbReference type="ARBA" id="ARBA00023163"/>
    </source>
</evidence>
<dbReference type="EMBL" id="ACYY01000009">
    <property type="protein sequence ID" value="EEW25357.1"/>
    <property type="molecule type" value="Genomic_DNA"/>
</dbReference>
<dbReference type="STRING" id="371731.Rsw2DRAFT_1644"/>
<comment type="function">
    <text evidence="9">Sigma factors are initiation factors that promote the attachment of RNA polymerase to specific initiation sites and are then released.</text>
</comment>
<dbReference type="Gene3D" id="1.10.10.60">
    <property type="entry name" value="Homeodomain-like"/>
    <property type="match status" value="1"/>
</dbReference>
<evidence type="ECO:0000256" key="2">
    <source>
        <dbReference type="ARBA" id="ARBA00022478"/>
    </source>
</evidence>
<evidence type="ECO:0000256" key="4">
    <source>
        <dbReference type="ARBA" id="ARBA00022695"/>
    </source>
</evidence>
<dbReference type="GO" id="GO:0003677">
    <property type="term" value="F:DNA binding"/>
    <property type="evidence" value="ECO:0007669"/>
    <property type="project" value="UniProtKB-KW"/>
</dbReference>
<keyword evidence="3 9" id="KW-0808">Transferase</keyword>
<dbReference type="GO" id="GO:0001216">
    <property type="term" value="F:DNA-binding transcription activator activity"/>
    <property type="evidence" value="ECO:0007669"/>
    <property type="project" value="InterPro"/>
</dbReference>
<dbReference type="AlphaFoldDB" id="C8S0R6"/>
<feature type="domain" description="RNA polymerase sigma factor 54 core-binding" evidence="11">
    <location>
        <begin position="69"/>
        <end position="251"/>
    </location>
</feature>
<keyword evidence="5 9" id="KW-0805">Transcription regulation</keyword>
<dbReference type="PROSITE" id="PS50044">
    <property type="entry name" value="SIGMA54_3"/>
    <property type="match status" value="1"/>
</dbReference>
<dbReference type="PANTHER" id="PTHR32248:SF4">
    <property type="entry name" value="RNA POLYMERASE SIGMA-54 FACTOR"/>
    <property type="match status" value="1"/>
</dbReference>
<keyword evidence="13" id="KW-1185">Reference proteome</keyword>
<dbReference type="InterPro" id="IPR000394">
    <property type="entry name" value="RNA_pol_sigma_54"/>
</dbReference>
<protein>
    <recommendedName>
        <fullName evidence="9">RNA polymerase sigma-54 factor</fullName>
    </recommendedName>
</protein>
<evidence type="ECO:0000259" key="10">
    <source>
        <dbReference type="Pfam" id="PF04552"/>
    </source>
</evidence>
<dbReference type="Proteomes" id="UP000010121">
    <property type="component" value="Unassembled WGS sequence"/>
</dbReference>
<evidence type="ECO:0000256" key="1">
    <source>
        <dbReference type="ARBA" id="ARBA00008798"/>
    </source>
</evidence>
<keyword evidence="7 9" id="KW-0238">DNA-binding</keyword>
<dbReference type="GO" id="GO:0016987">
    <property type="term" value="F:sigma factor activity"/>
    <property type="evidence" value="ECO:0007669"/>
    <property type="project" value="UniProtKB-KW"/>
</dbReference>
<dbReference type="eggNOG" id="COG1508">
    <property type="taxonomic scope" value="Bacteria"/>
</dbReference>
<dbReference type="PRINTS" id="PR00045">
    <property type="entry name" value="SIGMA54FCT"/>
</dbReference>
<evidence type="ECO:0000256" key="3">
    <source>
        <dbReference type="ARBA" id="ARBA00022679"/>
    </source>
</evidence>
<evidence type="ECO:0000256" key="7">
    <source>
        <dbReference type="ARBA" id="ARBA00023125"/>
    </source>
</evidence>
<keyword evidence="4 9" id="KW-0548">Nucleotidyltransferase</keyword>
<dbReference type="GO" id="GO:0006352">
    <property type="term" value="P:DNA-templated transcription initiation"/>
    <property type="evidence" value="ECO:0007669"/>
    <property type="project" value="InterPro"/>
</dbReference>
<name>C8S0R6_9RHOB</name>
<accession>C8S0R6</accession>
<evidence type="ECO:0000259" key="11">
    <source>
        <dbReference type="Pfam" id="PF04963"/>
    </source>
</evidence>
<dbReference type="RefSeq" id="WP_008029891.1">
    <property type="nucleotide sequence ID" value="NZ_ACYY01000009.1"/>
</dbReference>
<evidence type="ECO:0000313" key="13">
    <source>
        <dbReference type="Proteomes" id="UP000010121"/>
    </source>
</evidence>
<evidence type="ECO:0000313" key="12">
    <source>
        <dbReference type="EMBL" id="EEW25357.1"/>
    </source>
</evidence>
<sequence>MEMQRFQRQTTALAMTTTMQAALRILQMNNLDLTDYLAQQALENPCLDLRPPKVTRLTGAQGADWDEIATLAAAPRSLYAHVAAQIETAFPGAEDRRIALAFAEGLEPSGWLGVPLAFVAQSCGVDEAEALAVLEHLQQFEPAGLFARDLAECLSLQAADQGLLTWEMQTLLANLPLLAAGKLADLASLCDATPDDIRAALAVIRSFDPKPGARFAAAPAPIHPPDLRVFWQDGGWVVELNRSTLPRLRLTGDDLPAPDAATRAYLVQARSEARFLLRAMERRQSTLLRTAMLLVQHQVAFLSHGARHIKPLSMDEVAAELALHPSTISRATASRLIETPRGTLPLQAFFSRAVGPDTGDEAQSQDALIALVAEIVAGEDKSRPLSDAAIQALAKAAGATLARRTVTKYREQLGILSSYDRKRSAGLAP</sequence>
<evidence type="ECO:0000256" key="9">
    <source>
        <dbReference type="PIRNR" id="PIRNR000774"/>
    </source>
</evidence>
<keyword evidence="6 9" id="KW-0731">Sigma factor</keyword>
<dbReference type="NCBIfam" id="TIGR02395">
    <property type="entry name" value="rpoN_sigma"/>
    <property type="match status" value="1"/>
</dbReference>
<dbReference type="PIRSF" id="PIRSF000774">
    <property type="entry name" value="RpoN"/>
    <property type="match status" value="1"/>
</dbReference>
<dbReference type="InterPro" id="IPR007046">
    <property type="entry name" value="RNA_pol_sigma_54_core-bd"/>
</dbReference>
<dbReference type="GO" id="GO:0016779">
    <property type="term" value="F:nucleotidyltransferase activity"/>
    <property type="evidence" value="ECO:0007669"/>
    <property type="project" value="UniProtKB-KW"/>
</dbReference>
<gene>
    <name evidence="12" type="ORF">Rsw2DRAFT_1644</name>
</gene>
<dbReference type="InterPro" id="IPR007634">
    <property type="entry name" value="RNA_pol_sigma_54_DNA-bd"/>
</dbReference>
<dbReference type="Pfam" id="PF00309">
    <property type="entry name" value="Sigma54_AID"/>
    <property type="match status" value="1"/>
</dbReference>
<proteinExistence type="inferred from homology"/>